<dbReference type="PANTHER" id="PTHR45527:SF1">
    <property type="entry name" value="FATTY ACID SYNTHASE"/>
    <property type="match status" value="1"/>
</dbReference>
<name>A0A9Q5I4X5_SANBA</name>
<reference evidence="3" key="1">
    <citation type="submission" date="2016-06" db="EMBL/GenBank/DDBJ databases">
        <title>Draft Genome sequence of the fungus Inonotus baumii.</title>
        <authorList>
            <person name="Zhu H."/>
            <person name="Lin W."/>
        </authorList>
    </citation>
    <scope>NUCLEOTIDE SEQUENCE</scope>
    <source>
        <strain evidence="3">821</strain>
    </source>
</reference>
<dbReference type="PANTHER" id="PTHR45527">
    <property type="entry name" value="NONRIBOSOMAL PEPTIDE SYNTHETASE"/>
    <property type="match status" value="1"/>
</dbReference>
<evidence type="ECO:0000256" key="1">
    <source>
        <dbReference type="ARBA" id="ARBA00023268"/>
    </source>
</evidence>
<dbReference type="SUPFAM" id="SSF56801">
    <property type="entry name" value="Acetyl-CoA synthetase-like"/>
    <property type="match status" value="1"/>
</dbReference>
<dbReference type="Gene3D" id="3.30.300.30">
    <property type="match status" value="1"/>
</dbReference>
<dbReference type="Gene3D" id="3.40.50.12780">
    <property type="entry name" value="N-terminal domain of ligase-like"/>
    <property type="match status" value="1"/>
</dbReference>
<organism evidence="3 4">
    <name type="scientific">Sanghuangporus baumii</name>
    <name type="common">Phellinus baumii</name>
    <dbReference type="NCBI Taxonomy" id="108892"/>
    <lineage>
        <taxon>Eukaryota</taxon>
        <taxon>Fungi</taxon>
        <taxon>Dikarya</taxon>
        <taxon>Basidiomycota</taxon>
        <taxon>Agaricomycotina</taxon>
        <taxon>Agaricomycetes</taxon>
        <taxon>Hymenochaetales</taxon>
        <taxon>Hymenochaetaceae</taxon>
        <taxon>Sanghuangporus</taxon>
    </lineage>
</organism>
<keyword evidence="4" id="KW-1185">Reference proteome</keyword>
<dbReference type="Gene3D" id="2.30.38.10">
    <property type="entry name" value="Luciferase, Domain 3"/>
    <property type="match status" value="1"/>
</dbReference>
<dbReference type="GO" id="GO:0043041">
    <property type="term" value="P:amino acid activation for nonribosomal peptide biosynthetic process"/>
    <property type="evidence" value="ECO:0007669"/>
    <property type="project" value="TreeGrafter"/>
</dbReference>
<dbReference type="OrthoDB" id="416786at2759"/>
<dbReference type="AlphaFoldDB" id="A0A9Q5I4X5"/>
<feature type="domain" description="AMP-dependent synthetase/ligase" evidence="2">
    <location>
        <begin position="82"/>
        <end position="322"/>
    </location>
</feature>
<comment type="caution">
    <text evidence="3">The sequence shown here is derived from an EMBL/GenBank/DDBJ whole genome shotgun (WGS) entry which is preliminary data.</text>
</comment>
<proteinExistence type="predicted"/>
<evidence type="ECO:0000259" key="2">
    <source>
        <dbReference type="Pfam" id="PF00501"/>
    </source>
</evidence>
<dbReference type="InterPro" id="IPR020845">
    <property type="entry name" value="AMP-binding_CS"/>
</dbReference>
<protein>
    <submittedName>
        <fullName evidence="3">Acetyl-CoA synthetase-like protein</fullName>
    </submittedName>
</protein>
<dbReference type="Pfam" id="PF00501">
    <property type="entry name" value="AMP-binding"/>
    <property type="match status" value="1"/>
</dbReference>
<gene>
    <name evidence="3" type="ORF">A7U60_g1015</name>
</gene>
<keyword evidence="1" id="KW-0511">Multifunctional enzyme</keyword>
<sequence length="522" mass="56630">MYTEILSELLDTTRGTFSRVIVDLRVSHHFFRLDSLPLNVLPGKPLEIQGNSGLLPPTSASNASLLFGPELSRSQMSIHSAFAKHAEAHPEMTAIEHLDASITYYKLDLLSDRLAEHLKSMGITREQRVLLLVSRSIEMVIGIIGILKSGASYLPLDGGIVTDLTLATILDDAKPALIVTLSKFKKRVQGTKEPMLDIQEFVQKNDGEADRAKVKDITDPTDEAYVVYTSGTTGRPKGVSVSHSNVVNLILSSPGDLSIQPGTRVSQLLNIAFDMAAWEILGCLSNGGTLVLRPSGSDCSSWSEVLKQVDVVICTPSIIARFDAKEFQNIKVVATAANNSVYVLDSQLRPVPVGEPGVLWAGGAGVCRGYVGLPELTSRKFLPDPFSRGGVMYNTGDIGKVQANGELEHLGREDDQVKIKGFRVELDGVSACISSCCGVSSSAAILIDNALWAFYVPDTVSSKHVQQTVERVQPYYARPEVYVALKEMPLSANGKVDKEALRAKAREMKLNDYPAVSKCFVP</sequence>
<dbReference type="InterPro" id="IPR042099">
    <property type="entry name" value="ANL_N_sf"/>
</dbReference>
<dbReference type="InterPro" id="IPR045851">
    <property type="entry name" value="AMP-bd_C_sf"/>
</dbReference>
<dbReference type="GO" id="GO:0005737">
    <property type="term" value="C:cytoplasm"/>
    <property type="evidence" value="ECO:0007669"/>
    <property type="project" value="TreeGrafter"/>
</dbReference>
<dbReference type="EMBL" id="LNZH02000070">
    <property type="protein sequence ID" value="OCB91719.1"/>
    <property type="molecule type" value="Genomic_DNA"/>
</dbReference>
<evidence type="ECO:0000313" key="4">
    <source>
        <dbReference type="Proteomes" id="UP000757232"/>
    </source>
</evidence>
<accession>A0A9Q5I4X5</accession>
<dbReference type="Proteomes" id="UP000757232">
    <property type="component" value="Unassembled WGS sequence"/>
</dbReference>
<dbReference type="GO" id="GO:0031177">
    <property type="term" value="F:phosphopantetheine binding"/>
    <property type="evidence" value="ECO:0007669"/>
    <property type="project" value="TreeGrafter"/>
</dbReference>
<dbReference type="PROSITE" id="PS00455">
    <property type="entry name" value="AMP_BINDING"/>
    <property type="match status" value="1"/>
</dbReference>
<evidence type="ECO:0000313" key="3">
    <source>
        <dbReference type="EMBL" id="OCB91719.1"/>
    </source>
</evidence>
<dbReference type="InterPro" id="IPR000873">
    <property type="entry name" value="AMP-dep_synth/lig_dom"/>
</dbReference>
<dbReference type="GO" id="GO:0044550">
    <property type="term" value="P:secondary metabolite biosynthetic process"/>
    <property type="evidence" value="ECO:0007669"/>
    <property type="project" value="TreeGrafter"/>
</dbReference>